<evidence type="ECO:0000256" key="5">
    <source>
        <dbReference type="SAM" id="MobiDB-lite"/>
    </source>
</evidence>
<feature type="domain" description="KN homeodomain" evidence="6">
    <location>
        <begin position="174"/>
        <end position="213"/>
    </location>
</feature>
<accession>A0A183CLL8</accession>
<dbReference type="Pfam" id="PF05920">
    <property type="entry name" value="Homeobox_KN"/>
    <property type="match status" value="1"/>
</dbReference>
<keyword evidence="3" id="KW-0371">Homeobox</keyword>
<evidence type="ECO:0000256" key="4">
    <source>
        <dbReference type="ARBA" id="ARBA00023242"/>
    </source>
</evidence>
<keyword evidence="4" id="KW-0539">Nucleus</keyword>
<dbReference type="GO" id="GO:0003677">
    <property type="term" value="F:DNA binding"/>
    <property type="evidence" value="ECO:0007669"/>
    <property type="project" value="UniProtKB-KW"/>
</dbReference>
<dbReference type="GO" id="GO:0005634">
    <property type="term" value="C:nucleus"/>
    <property type="evidence" value="ECO:0007669"/>
    <property type="project" value="UniProtKB-SubCell"/>
</dbReference>
<comment type="subcellular location">
    <subcellularLocation>
        <location evidence="1">Nucleus</location>
    </subcellularLocation>
</comment>
<evidence type="ECO:0000313" key="7">
    <source>
        <dbReference type="Proteomes" id="UP000050741"/>
    </source>
</evidence>
<feature type="compositionally biased region" description="Basic and acidic residues" evidence="5">
    <location>
        <begin position="321"/>
        <end position="330"/>
    </location>
</feature>
<sequence>MVVVPVYNSATVADDDDKEARTTKAELVITSAVTAGASATTTTTNNDCSIGETAGETSTRKTAGTVGASVYQHHRNNTIKSLDRTSERMVSELLAVVIEQSRQRRLQQQLLDDDNDEFKQEQNVMVTDDYQHHHLNNDEGGGCSATENVPNSMENGVPVVVVDEAQQKDLFLRWVQQHGNNMYPSREQKERLAAQLCTNYEKVNKLFANYRRRQHKHQKVVKKTSSTASSSFCSLPVSMEVPRRNDADGEEPELNPEPQATNSWDERERKIDETIEDIRNRVIGGAGTDRHAEDTIACRAIGTTRSSPATTSCLGASSTHSQEHRPEHRPPSLHAAGHKRKALFTDGWSDDDASCFISSRGGRGRETE</sequence>
<evidence type="ECO:0000259" key="6">
    <source>
        <dbReference type="Pfam" id="PF05920"/>
    </source>
</evidence>
<evidence type="ECO:0000256" key="3">
    <source>
        <dbReference type="ARBA" id="ARBA00023155"/>
    </source>
</evidence>
<protein>
    <submittedName>
        <fullName evidence="8">Homeobox_KN domain-containing protein</fullName>
    </submittedName>
</protein>
<reference evidence="7" key="2">
    <citation type="submission" date="2014-05" db="EMBL/GenBank/DDBJ databases">
        <title>The genome and life-stage specific transcriptomes of Globodera pallida elucidate key aspects of plant parasitism by a cyst nematode.</title>
        <authorList>
            <person name="Cotton J.A."/>
            <person name="Lilley C.J."/>
            <person name="Jones L.M."/>
            <person name="Kikuchi T."/>
            <person name="Reid A.J."/>
            <person name="Thorpe P."/>
            <person name="Tsai I.J."/>
            <person name="Beasley H."/>
            <person name="Blok V."/>
            <person name="Cock P.J.A."/>
            <person name="Van den Akker S.E."/>
            <person name="Holroyd N."/>
            <person name="Hunt M."/>
            <person name="Mantelin S."/>
            <person name="Naghra H."/>
            <person name="Pain A."/>
            <person name="Palomares-Rius J.E."/>
            <person name="Zarowiecki M."/>
            <person name="Berriman M."/>
            <person name="Jones J.T."/>
            <person name="Urwin P.E."/>
        </authorList>
    </citation>
    <scope>NUCLEOTIDE SEQUENCE [LARGE SCALE GENOMIC DNA]</scope>
    <source>
        <strain evidence="7">Lindley</strain>
    </source>
</reference>
<dbReference type="InterPro" id="IPR008422">
    <property type="entry name" value="KN_HD"/>
</dbReference>
<dbReference type="InterPro" id="IPR001356">
    <property type="entry name" value="HD"/>
</dbReference>
<reference evidence="7" key="1">
    <citation type="submission" date="2013-12" db="EMBL/GenBank/DDBJ databases">
        <authorList>
            <person name="Aslett M."/>
        </authorList>
    </citation>
    <scope>NUCLEOTIDE SEQUENCE [LARGE SCALE GENOMIC DNA]</scope>
    <source>
        <strain evidence="7">Lindley</strain>
    </source>
</reference>
<keyword evidence="7" id="KW-1185">Reference proteome</keyword>
<evidence type="ECO:0000313" key="8">
    <source>
        <dbReference type="WBParaSite" id="GPLIN_001377400"/>
    </source>
</evidence>
<feature type="compositionally biased region" description="Polar residues" evidence="5">
    <location>
        <begin position="303"/>
        <end position="320"/>
    </location>
</feature>
<evidence type="ECO:0000256" key="2">
    <source>
        <dbReference type="ARBA" id="ARBA00023125"/>
    </source>
</evidence>
<name>A0A183CLL8_GLOPA</name>
<dbReference type="Proteomes" id="UP000050741">
    <property type="component" value="Unassembled WGS sequence"/>
</dbReference>
<dbReference type="CDD" id="cd00086">
    <property type="entry name" value="homeodomain"/>
    <property type="match status" value="1"/>
</dbReference>
<proteinExistence type="predicted"/>
<evidence type="ECO:0000256" key="1">
    <source>
        <dbReference type="ARBA" id="ARBA00004123"/>
    </source>
</evidence>
<dbReference type="InterPro" id="IPR009057">
    <property type="entry name" value="Homeodomain-like_sf"/>
</dbReference>
<dbReference type="GO" id="GO:0006355">
    <property type="term" value="P:regulation of DNA-templated transcription"/>
    <property type="evidence" value="ECO:0007669"/>
    <property type="project" value="InterPro"/>
</dbReference>
<organism evidence="7 8">
    <name type="scientific">Globodera pallida</name>
    <name type="common">Potato cyst nematode worm</name>
    <name type="synonym">Heterodera pallida</name>
    <dbReference type="NCBI Taxonomy" id="36090"/>
    <lineage>
        <taxon>Eukaryota</taxon>
        <taxon>Metazoa</taxon>
        <taxon>Ecdysozoa</taxon>
        <taxon>Nematoda</taxon>
        <taxon>Chromadorea</taxon>
        <taxon>Rhabditida</taxon>
        <taxon>Tylenchina</taxon>
        <taxon>Tylenchomorpha</taxon>
        <taxon>Tylenchoidea</taxon>
        <taxon>Heteroderidae</taxon>
        <taxon>Heteroderinae</taxon>
        <taxon>Globodera</taxon>
    </lineage>
</organism>
<dbReference type="WBParaSite" id="GPLIN_001377400">
    <property type="protein sequence ID" value="GPLIN_001377400"/>
    <property type="gene ID" value="GPLIN_001377400"/>
</dbReference>
<feature type="region of interest" description="Disordered" evidence="5">
    <location>
        <begin position="237"/>
        <end position="268"/>
    </location>
</feature>
<keyword evidence="2" id="KW-0238">DNA-binding</keyword>
<dbReference type="Gene3D" id="1.10.10.60">
    <property type="entry name" value="Homeodomain-like"/>
    <property type="match status" value="1"/>
</dbReference>
<dbReference type="AlphaFoldDB" id="A0A183CLL8"/>
<feature type="region of interest" description="Disordered" evidence="5">
    <location>
        <begin position="301"/>
        <end position="368"/>
    </location>
</feature>
<reference evidence="8" key="3">
    <citation type="submission" date="2016-06" db="UniProtKB">
        <authorList>
            <consortium name="WormBaseParasite"/>
        </authorList>
    </citation>
    <scope>IDENTIFICATION</scope>
</reference>
<dbReference type="SUPFAM" id="SSF46689">
    <property type="entry name" value="Homeodomain-like"/>
    <property type="match status" value="1"/>
</dbReference>